<proteinExistence type="predicted"/>
<dbReference type="EMBL" id="BARV01034268">
    <property type="protein sequence ID" value="GAI58032.1"/>
    <property type="molecule type" value="Genomic_DNA"/>
</dbReference>
<dbReference type="AlphaFoldDB" id="X1PP19"/>
<name>X1PP19_9ZZZZ</name>
<sequence length="232" mass="25435">MKETINKKMKEASVLLIAAAMVLSTVAVTADTNDQSPTFISAGADYILHPQQTNVFDPDWLHFDDGTNADAVGLANGGRFEFAIRLTPDELADWSGYNISTVRHHHGWSKGNPFLMAGTIKIYGEGTSTEPGSLITSEPFEVTENDWFDVKLSEPVLIAGDEDIWVSVHVTHYAGQYPAGCDDGPMIKGKGGWIYLLGIWEEIGAIGYNVNWNIWVKLKAPSDPPEKPETPD</sequence>
<comment type="caution">
    <text evidence="1">The sequence shown here is derived from an EMBL/GenBank/DDBJ whole genome shotgun (WGS) entry which is preliminary data.</text>
</comment>
<evidence type="ECO:0000313" key="1">
    <source>
        <dbReference type="EMBL" id="GAI58032.1"/>
    </source>
</evidence>
<accession>X1PP19</accession>
<feature type="non-terminal residue" evidence="1">
    <location>
        <position position="232"/>
    </location>
</feature>
<protein>
    <submittedName>
        <fullName evidence="1">Uncharacterized protein</fullName>
    </submittedName>
</protein>
<gene>
    <name evidence="1" type="ORF">S06H3_53706</name>
</gene>
<reference evidence="1" key="1">
    <citation type="journal article" date="2014" name="Front. Microbiol.">
        <title>High frequency of phylogenetically diverse reductive dehalogenase-homologous genes in deep subseafloor sedimentary metagenomes.</title>
        <authorList>
            <person name="Kawai M."/>
            <person name="Futagami T."/>
            <person name="Toyoda A."/>
            <person name="Takaki Y."/>
            <person name="Nishi S."/>
            <person name="Hori S."/>
            <person name="Arai W."/>
            <person name="Tsubouchi T."/>
            <person name="Morono Y."/>
            <person name="Uchiyama I."/>
            <person name="Ito T."/>
            <person name="Fujiyama A."/>
            <person name="Inagaki F."/>
            <person name="Takami H."/>
        </authorList>
    </citation>
    <scope>NUCLEOTIDE SEQUENCE</scope>
    <source>
        <strain evidence="1">Expedition CK06-06</strain>
    </source>
</reference>
<organism evidence="1">
    <name type="scientific">marine sediment metagenome</name>
    <dbReference type="NCBI Taxonomy" id="412755"/>
    <lineage>
        <taxon>unclassified sequences</taxon>
        <taxon>metagenomes</taxon>
        <taxon>ecological metagenomes</taxon>
    </lineage>
</organism>